<dbReference type="EMBL" id="HG994582">
    <property type="protein sequence ID" value="CAF2901960.1"/>
    <property type="molecule type" value="Genomic_DNA"/>
</dbReference>
<name>A0A7R8CR60_LEPSM</name>
<feature type="domain" description="Ig-like" evidence="1">
    <location>
        <begin position="41"/>
        <end position="136"/>
    </location>
</feature>
<proteinExistence type="predicted"/>
<dbReference type="SMART" id="SM00408">
    <property type="entry name" value="IGc2"/>
    <property type="match status" value="2"/>
</dbReference>
<dbReference type="InterPro" id="IPR037448">
    <property type="entry name" value="Zig-8"/>
</dbReference>
<organism evidence="2 3">
    <name type="scientific">Lepeophtheirus salmonis</name>
    <name type="common">Salmon louse</name>
    <name type="synonym">Caligus salmonis</name>
    <dbReference type="NCBI Taxonomy" id="72036"/>
    <lineage>
        <taxon>Eukaryota</taxon>
        <taxon>Metazoa</taxon>
        <taxon>Ecdysozoa</taxon>
        <taxon>Arthropoda</taxon>
        <taxon>Crustacea</taxon>
        <taxon>Multicrustacea</taxon>
        <taxon>Hexanauplia</taxon>
        <taxon>Copepoda</taxon>
        <taxon>Siphonostomatoida</taxon>
        <taxon>Caligidae</taxon>
        <taxon>Lepeophtheirus</taxon>
    </lineage>
</organism>
<evidence type="ECO:0000313" key="2">
    <source>
        <dbReference type="EMBL" id="CAF2901960.1"/>
    </source>
</evidence>
<dbReference type="Pfam" id="PF13927">
    <property type="entry name" value="Ig_3"/>
    <property type="match status" value="1"/>
</dbReference>
<accession>A0A7R8CR60</accession>
<evidence type="ECO:0000313" key="3">
    <source>
        <dbReference type="Proteomes" id="UP000675881"/>
    </source>
</evidence>
<dbReference type="Proteomes" id="UP000675881">
    <property type="component" value="Chromosome 3"/>
</dbReference>
<dbReference type="InterPro" id="IPR003598">
    <property type="entry name" value="Ig_sub2"/>
</dbReference>
<sequence>MKVLCSLILFLCQPKRLLGNNSADPWSEDFRPSNIPSHVGPIFDNSYVTNVTAQQGGNAHLQCKVLNIKGDVPVSWIRRKDWHIISTGLFIYLNDARFGIQRRQGTQDWTLLIKSVQKRDEGTYVCQVSTKEGVVSHYFNLHVLVPTAFILGSDEYHTQAGNVISLVCIIENSLEPPQFVIWYHNGKLINYDTSRSKISVTTDPGQKTHSRLIISDVTKEDSGNYTCSAPNTESSSIDVFVSPGDKTMSLSDLNSGQIQGSSQSLHIIINIILLTTRIFGR</sequence>
<dbReference type="OrthoDB" id="10031887at2759"/>
<dbReference type="PROSITE" id="PS50835">
    <property type="entry name" value="IG_LIKE"/>
    <property type="match status" value="2"/>
</dbReference>
<dbReference type="GO" id="GO:0032589">
    <property type="term" value="C:neuron projection membrane"/>
    <property type="evidence" value="ECO:0007669"/>
    <property type="project" value="TreeGrafter"/>
</dbReference>
<dbReference type="InterPro" id="IPR013106">
    <property type="entry name" value="Ig_V-set"/>
</dbReference>
<dbReference type="PANTHER" id="PTHR23279:SF45">
    <property type="entry name" value="DEFECTIVE PROBOSCIS EXTENSION RESPONSE 12, ISOFORM C"/>
    <property type="match status" value="1"/>
</dbReference>
<evidence type="ECO:0000259" key="1">
    <source>
        <dbReference type="PROSITE" id="PS50835"/>
    </source>
</evidence>
<gene>
    <name evidence="2" type="ORF">LSAA_7052</name>
</gene>
<dbReference type="InterPro" id="IPR036179">
    <property type="entry name" value="Ig-like_dom_sf"/>
</dbReference>
<dbReference type="Gene3D" id="2.60.40.10">
    <property type="entry name" value="Immunoglobulins"/>
    <property type="match status" value="2"/>
</dbReference>
<dbReference type="SUPFAM" id="SSF48726">
    <property type="entry name" value="Immunoglobulin"/>
    <property type="match status" value="2"/>
</dbReference>
<dbReference type="AlphaFoldDB" id="A0A7R8CR60"/>
<dbReference type="SMART" id="SM00409">
    <property type="entry name" value="IG"/>
    <property type="match status" value="2"/>
</dbReference>
<dbReference type="Pfam" id="PF07686">
    <property type="entry name" value="V-set"/>
    <property type="match status" value="1"/>
</dbReference>
<keyword evidence="3" id="KW-1185">Reference proteome</keyword>
<dbReference type="CDD" id="cd00099">
    <property type="entry name" value="IgV"/>
    <property type="match status" value="1"/>
</dbReference>
<protein>
    <submittedName>
        <fullName evidence="2">(salmon louse) hypothetical protein</fullName>
    </submittedName>
</protein>
<dbReference type="CDD" id="cd00096">
    <property type="entry name" value="Ig"/>
    <property type="match status" value="1"/>
</dbReference>
<reference evidence="2" key="1">
    <citation type="submission" date="2021-02" db="EMBL/GenBank/DDBJ databases">
        <authorList>
            <person name="Bekaert M."/>
        </authorList>
    </citation>
    <scope>NUCLEOTIDE SEQUENCE</scope>
    <source>
        <strain evidence="2">IoA-00</strain>
    </source>
</reference>
<dbReference type="InterPro" id="IPR013783">
    <property type="entry name" value="Ig-like_fold"/>
</dbReference>
<dbReference type="SMART" id="SM00406">
    <property type="entry name" value="IGv"/>
    <property type="match status" value="2"/>
</dbReference>
<dbReference type="GO" id="GO:0050808">
    <property type="term" value="P:synapse organization"/>
    <property type="evidence" value="ECO:0007669"/>
    <property type="project" value="TreeGrafter"/>
</dbReference>
<dbReference type="InterPro" id="IPR003599">
    <property type="entry name" value="Ig_sub"/>
</dbReference>
<feature type="domain" description="Ig-like" evidence="1">
    <location>
        <begin position="146"/>
        <end position="238"/>
    </location>
</feature>
<dbReference type="PANTHER" id="PTHR23279">
    <property type="entry name" value="DEFECTIVE PROBOSCIS EXTENSION RESPONSE DPR -RELATED"/>
    <property type="match status" value="1"/>
</dbReference>
<dbReference type="InterPro" id="IPR007110">
    <property type="entry name" value="Ig-like_dom"/>
</dbReference>